<evidence type="ECO:0000313" key="2">
    <source>
        <dbReference type="EMBL" id="KKK85083.1"/>
    </source>
</evidence>
<dbReference type="EMBL" id="LAZR01051473">
    <property type="protein sequence ID" value="KKK85083.1"/>
    <property type="molecule type" value="Genomic_DNA"/>
</dbReference>
<evidence type="ECO:0000256" key="1">
    <source>
        <dbReference type="SAM" id="MobiDB-lite"/>
    </source>
</evidence>
<feature type="non-terminal residue" evidence="2">
    <location>
        <position position="22"/>
    </location>
</feature>
<reference evidence="2" key="1">
    <citation type="journal article" date="2015" name="Nature">
        <title>Complex archaea that bridge the gap between prokaryotes and eukaryotes.</title>
        <authorList>
            <person name="Spang A."/>
            <person name="Saw J.H."/>
            <person name="Jorgensen S.L."/>
            <person name="Zaremba-Niedzwiedzka K."/>
            <person name="Martijn J."/>
            <person name="Lind A.E."/>
            <person name="van Eijk R."/>
            <person name="Schleper C."/>
            <person name="Guy L."/>
            <person name="Ettema T.J."/>
        </authorList>
    </citation>
    <scope>NUCLEOTIDE SEQUENCE</scope>
</reference>
<feature type="region of interest" description="Disordered" evidence="1">
    <location>
        <begin position="1"/>
        <end position="22"/>
    </location>
</feature>
<gene>
    <name evidence="2" type="ORF">LCGC14_2776880</name>
</gene>
<protein>
    <submittedName>
        <fullName evidence="2">Uncharacterized protein</fullName>
    </submittedName>
</protein>
<proteinExistence type="predicted"/>
<sequence length="22" mass="2478">MPKNAKGEEITQEQFDALSPED</sequence>
<dbReference type="AlphaFoldDB" id="A0A0F8YUC8"/>
<accession>A0A0F8YUC8</accession>
<name>A0A0F8YUC8_9ZZZZ</name>
<comment type="caution">
    <text evidence="2">The sequence shown here is derived from an EMBL/GenBank/DDBJ whole genome shotgun (WGS) entry which is preliminary data.</text>
</comment>
<organism evidence="2">
    <name type="scientific">marine sediment metagenome</name>
    <dbReference type="NCBI Taxonomy" id="412755"/>
    <lineage>
        <taxon>unclassified sequences</taxon>
        <taxon>metagenomes</taxon>
        <taxon>ecological metagenomes</taxon>
    </lineage>
</organism>